<feature type="chain" id="PRO_5021999652" evidence="1">
    <location>
        <begin position="27"/>
        <end position="383"/>
    </location>
</feature>
<protein>
    <submittedName>
        <fullName evidence="2">Uncharacterized protein</fullName>
    </submittedName>
</protein>
<feature type="signal peptide" evidence="1">
    <location>
        <begin position="1"/>
        <end position="26"/>
    </location>
</feature>
<keyword evidence="3" id="KW-1185">Reference proteome</keyword>
<reference evidence="2 3" key="1">
    <citation type="journal article" date="2013" name="Stand. Genomic Sci.">
        <title>Genomic Encyclopedia of Type Strains, Phase I: The one thousand microbial genomes (KMG-I) project.</title>
        <authorList>
            <person name="Kyrpides N.C."/>
            <person name="Woyke T."/>
            <person name="Eisen J.A."/>
            <person name="Garrity G."/>
            <person name="Lilburn T.G."/>
            <person name="Beck B.J."/>
            <person name="Whitman W.B."/>
            <person name="Hugenholtz P."/>
            <person name="Klenk H.P."/>
        </authorList>
    </citation>
    <scope>NUCLEOTIDE SEQUENCE [LARGE SCALE GENOMIC DNA]</scope>
    <source>
        <strain evidence="2 3">DSM 45044</strain>
    </source>
</reference>
<dbReference type="OrthoDB" id="3286540at2"/>
<evidence type="ECO:0000256" key="1">
    <source>
        <dbReference type="SAM" id="SignalP"/>
    </source>
</evidence>
<organism evidence="2 3">
    <name type="scientific">Stackebrandtia albiflava</name>
    <dbReference type="NCBI Taxonomy" id="406432"/>
    <lineage>
        <taxon>Bacteria</taxon>
        <taxon>Bacillati</taxon>
        <taxon>Actinomycetota</taxon>
        <taxon>Actinomycetes</taxon>
        <taxon>Glycomycetales</taxon>
        <taxon>Glycomycetaceae</taxon>
        <taxon>Stackebrandtia</taxon>
    </lineage>
</organism>
<name>A0A562V2H0_9ACTN</name>
<dbReference type="SUPFAM" id="SSF110296">
    <property type="entry name" value="Oligoxyloglucan reducing end-specific cellobiohydrolase"/>
    <property type="match status" value="1"/>
</dbReference>
<proteinExistence type="predicted"/>
<dbReference type="PROSITE" id="PS51257">
    <property type="entry name" value="PROKAR_LIPOPROTEIN"/>
    <property type="match status" value="1"/>
</dbReference>
<keyword evidence="1" id="KW-0732">Signal</keyword>
<evidence type="ECO:0000313" key="2">
    <source>
        <dbReference type="EMBL" id="TWJ12074.1"/>
    </source>
</evidence>
<dbReference type="RefSeq" id="WP_147138895.1">
    <property type="nucleotide sequence ID" value="NZ_BAABIJ010000002.1"/>
</dbReference>
<dbReference type="Gene3D" id="2.130.10.10">
    <property type="entry name" value="YVTN repeat-like/Quinoprotein amine dehydrogenase"/>
    <property type="match status" value="1"/>
</dbReference>
<dbReference type="AlphaFoldDB" id="A0A562V2H0"/>
<comment type="caution">
    <text evidence="2">The sequence shown here is derived from an EMBL/GenBank/DDBJ whole genome shotgun (WGS) entry which is preliminary data.</text>
</comment>
<accession>A0A562V2H0</accession>
<sequence length="383" mass="38707">MPSARRVSIGPVAVVCGVLTALTGCAASTEEPTAEVATVVAAEGWVGHVQALTTAGASPVAQVGDVVADPAGCLTVVGTDHRGQSQVGKVWTAARDCAQFSGQWQATTDMDPGTSLADVIALDDGTLLAVGNGLDKTDKQTAGLVAHRDGDGRWKVTARLARDGSSQAALAISPAGEGLVILGARDGAAAAWLAGDAGEAWRPVDMPSPRGYDTTDARRVAAASDGTLVAAGHGTSASGGTALLLWRSTDDGETWEAASNGAVPGFRLTTLLAHPGGFLALGSDESDATGRALSSTDGVEWTPVDPEGAGALTAGVTTAAGDVVVTVESPTARDCPVTGLRWRDGDWSDYPMPCAAGGQARGTVLADGRIAFLVGDELWIRDR</sequence>
<dbReference type="EMBL" id="VLLL01000006">
    <property type="protein sequence ID" value="TWJ12074.1"/>
    <property type="molecule type" value="Genomic_DNA"/>
</dbReference>
<gene>
    <name evidence="2" type="ORF">LX16_2822</name>
</gene>
<dbReference type="InterPro" id="IPR015943">
    <property type="entry name" value="WD40/YVTN_repeat-like_dom_sf"/>
</dbReference>
<dbReference type="Proteomes" id="UP000321617">
    <property type="component" value="Unassembled WGS sequence"/>
</dbReference>
<evidence type="ECO:0000313" key="3">
    <source>
        <dbReference type="Proteomes" id="UP000321617"/>
    </source>
</evidence>